<organism evidence="3 4">
    <name type="scientific">Stylonychia lemnae</name>
    <name type="common">Ciliate</name>
    <dbReference type="NCBI Taxonomy" id="5949"/>
    <lineage>
        <taxon>Eukaryota</taxon>
        <taxon>Sar</taxon>
        <taxon>Alveolata</taxon>
        <taxon>Ciliophora</taxon>
        <taxon>Intramacronucleata</taxon>
        <taxon>Spirotrichea</taxon>
        <taxon>Stichotrichia</taxon>
        <taxon>Sporadotrichida</taxon>
        <taxon>Oxytrichidae</taxon>
        <taxon>Stylonychinae</taxon>
        <taxon>Stylonychia</taxon>
    </lineage>
</organism>
<feature type="region of interest" description="Disordered" evidence="2">
    <location>
        <begin position="669"/>
        <end position="691"/>
    </location>
</feature>
<evidence type="ECO:0000313" key="4">
    <source>
        <dbReference type="Proteomes" id="UP000039865"/>
    </source>
</evidence>
<dbReference type="Proteomes" id="UP000039865">
    <property type="component" value="Unassembled WGS sequence"/>
</dbReference>
<reference evidence="3 4" key="1">
    <citation type="submission" date="2014-06" db="EMBL/GenBank/DDBJ databases">
        <authorList>
            <person name="Swart Estienne"/>
        </authorList>
    </citation>
    <scope>NUCLEOTIDE SEQUENCE [LARGE SCALE GENOMIC DNA]</scope>
    <source>
        <strain evidence="3 4">130c</strain>
    </source>
</reference>
<dbReference type="InParanoid" id="A0A078A5C6"/>
<proteinExistence type="predicted"/>
<feature type="coiled-coil region" evidence="1">
    <location>
        <begin position="372"/>
        <end position="622"/>
    </location>
</feature>
<gene>
    <name evidence="3" type="primary">Contig12776.g13625</name>
    <name evidence="3" type="ORF">STYLEM_6062</name>
</gene>
<sequence>MSTIMQGLILRKYSQDRVSSKQSSNLSQVMSQSVPLSVRNSQAPKLAQKMKTREIILNRFMKKYFSDLVDKKSDHRDIARTYSIMQIAKQQIDALFESTVTAGESITQKDIVKLEQQILSRISINSNHTLQKQPANTQSLPMINTVNQANRSLSIQPNTKPIAQSTYSNMFANQSISSKNGNQTILDEIKRKKLENNKQDHSLIQSQSSLIQQSNRMIPINQTHLNNSNRSQMILQTGESQRSSLGKIKNNSHIHIQRQSSNQKPQNKEELSIFSASHSKLSTVSKSINQENEQYSTAYKSNKNILPSEIDEDEWAEIARFQQEKDLQKQKQEQVAQIKRKLEIKAVLDHQLKERQNVLKKQQSDQKEFESNLLKKIKLEELEEKRQQIEKRQQVIQEKQKRDLMLKQAQDQKLQTFKQERNQESEYLDKLKIELDQEKEQQVQKRLKEMKDAQKIIKENEIIKLQKDQQRIVEKLKENEMIEKLKQQAELEEKKRQEEWNQREKKIEQSMNRLANTVIKKKEENDKQLELKIKQYEEQKHRLESIEEEKRQAILQKNNEQLRKALKDQLDERQQLKKQEFIQNEEFMRQWINMGEEEQMKIKEEEKRRLSKQRENQFYLKEQIHGLKLMKNQAAISKSPIRGTMNEEEIKLNREILLEISMAKKRQQMECQVDSNSGNQSLPIHQLKLAN</sequence>
<evidence type="ECO:0000313" key="3">
    <source>
        <dbReference type="EMBL" id="CDW77094.1"/>
    </source>
</evidence>
<feature type="compositionally biased region" description="Polar residues" evidence="2">
    <location>
        <begin position="669"/>
        <end position="683"/>
    </location>
</feature>
<dbReference type="AlphaFoldDB" id="A0A078A5C6"/>
<protein>
    <submittedName>
        <fullName evidence="3">Uncharacterized protein</fullName>
    </submittedName>
</protein>
<evidence type="ECO:0000256" key="2">
    <source>
        <dbReference type="SAM" id="MobiDB-lite"/>
    </source>
</evidence>
<keyword evidence="1" id="KW-0175">Coiled coil</keyword>
<evidence type="ECO:0000256" key="1">
    <source>
        <dbReference type="SAM" id="Coils"/>
    </source>
</evidence>
<dbReference type="OrthoDB" id="327675at2759"/>
<name>A0A078A5C6_STYLE</name>
<accession>A0A078A5C6</accession>
<dbReference type="EMBL" id="CCKQ01005834">
    <property type="protein sequence ID" value="CDW77094.1"/>
    <property type="molecule type" value="Genomic_DNA"/>
</dbReference>
<keyword evidence="4" id="KW-1185">Reference proteome</keyword>